<sequence length="129" mass="14717">MHRIRSLLTRDRIAQINQIRGLLAEYGVIIAQTAVKVRQQLPVIIGDERNELTELTRSMMRDMYDRLVLLDEQISRYDKLIHQVHKASPSSQRLEKIRGVGPLIAPLSSPRQVAPLNSRTADSLRPGWA</sequence>
<evidence type="ECO:0000313" key="1">
    <source>
        <dbReference type="EMBL" id="SAL88792.1"/>
    </source>
</evidence>
<evidence type="ECO:0000313" key="2">
    <source>
        <dbReference type="Proteomes" id="UP000055019"/>
    </source>
</evidence>
<dbReference type="EMBL" id="FCOM02000179">
    <property type="protein sequence ID" value="SAL88792.1"/>
    <property type="molecule type" value="Genomic_DNA"/>
</dbReference>
<keyword evidence="2" id="KW-1185">Reference proteome</keyword>
<protein>
    <submittedName>
        <fullName evidence="1">Transposase</fullName>
    </submittedName>
</protein>
<name>A0A158L690_9BURK</name>
<comment type="caution">
    <text evidence="1">The sequence shown here is derived from an EMBL/GenBank/DDBJ whole genome shotgun (WGS) entry which is preliminary data.</text>
</comment>
<dbReference type="AlphaFoldDB" id="A0A158L690"/>
<dbReference type="InterPro" id="IPR047650">
    <property type="entry name" value="Transpos_IS110"/>
</dbReference>
<proteinExistence type="predicted"/>
<dbReference type="Proteomes" id="UP000055019">
    <property type="component" value="Unassembled WGS sequence"/>
</dbReference>
<dbReference type="PANTHER" id="PTHR33055:SF3">
    <property type="entry name" value="PUTATIVE TRANSPOSASE FOR IS117-RELATED"/>
    <property type="match status" value="1"/>
</dbReference>
<reference evidence="1" key="1">
    <citation type="submission" date="2016-01" db="EMBL/GenBank/DDBJ databases">
        <authorList>
            <person name="Peeters C."/>
        </authorList>
    </citation>
    <scope>NUCLEOTIDE SEQUENCE [LARGE SCALE GENOMIC DNA]</scope>
    <source>
        <strain evidence="1">LMG 29317</strain>
    </source>
</reference>
<gene>
    <name evidence="1" type="ORF">AWB74_08735</name>
</gene>
<organism evidence="1 2">
    <name type="scientific">Caballeronia arvi</name>
    <dbReference type="NCBI Taxonomy" id="1777135"/>
    <lineage>
        <taxon>Bacteria</taxon>
        <taxon>Pseudomonadati</taxon>
        <taxon>Pseudomonadota</taxon>
        <taxon>Betaproteobacteria</taxon>
        <taxon>Burkholderiales</taxon>
        <taxon>Burkholderiaceae</taxon>
        <taxon>Caballeronia</taxon>
    </lineage>
</organism>
<dbReference type="PANTHER" id="PTHR33055">
    <property type="entry name" value="TRANSPOSASE FOR INSERTION SEQUENCE ELEMENT IS1111A"/>
    <property type="match status" value="1"/>
</dbReference>
<accession>A0A158L690</accession>
<dbReference type="RefSeq" id="WP_327363332.1">
    <property type="nucleotide sequence ID" value="NZ_FCOM02000179.1"/>
</dbReference>